<dbReference type="InterPro" id="IPR028618">
    <property type="entry name" value="DEAD_helicase_DeaD"/>
</dbReference>
<evidence type="ECO:0000256" key="4">
    <source>
        <dbReference type="ARBA" id="ARBA00022806"/>
    </source>
</evidence>
<comment type="similarity">
    <text evidence="8">Belongs to the DEAD box helicase family. DeaD/CsdA subfamily.</text>
</comment>
<dbReference type="SUPFAM" id="SSF52540">
    <property type="entry name" value="P-loop containing nucleoside triphosphate hydrolases"/>
    <property type="match status" value="1"/>
</dbReference>
<dbReference type="Pfam" id="PF00270">
    <property type="entry name" value="DEAD"/>
    <property type="match status" value="1"/>
</dbReference>
<keyword evidence="2 8" id="KW-0547">Nucleotide-binding</keyword>
<dbReference type="RefSeq" id="WP_106222632.1">
    <property type="nucleotide sequence ID" value="NZ_PVWP01000010.1"/>
</dbReference>
<keyword evidence="6 8" id="KW-0694">RNA-binding</keyword>
<dbReference type="Pfam" id="PF03880">
    <property type="entry name" value="DbpA"/>
    <property type="match status" value="1"/>
</dbReference>
<dbReference type="CDD" id="cd18787">
    <property type="entry name" value="SF2_C_DEAD"/>
    <property type="match status" value="1"/>
</dbReference>
<evidence type="ECO:0000256" key="3">
    <source>
        <dbReference type="ARBA" id="ARBA00022801"/>
    </source>
</evidence>
<dbReference type="InterPro" id="IPR014014">
    <property type="entry name" value="RNA_helicase_DEAD_Q_motif"/>
</dbReference>
<feature type="short sequence motif" description="Q motif" evidence="9">
    <location>
        <begin position="90"/>
        <end position="118"/>
    </location>
</feature>
<dbReference type="CDD" id="cd00268">
    <property type="entry name" value="DEADc"/>
    <property type="match status" value="1"/>
</dbReference>
<proteinExistence type="inferred from homology"/>
<dbReference type="InterPro" id="IPR012677">
    <property type="entry name" value="Nucleotide-bd_a/b_plait_sf"/>
</dbReference>
<dbReference type="Pfam" id="PF25399">
    <property type="entry name" value="DeaD_dimer"/>
    <property type="match status" value="1"/>
</dbReference>
<comment type="catalytic activity">
    <reaction evidence="8">
        <text>ATP + H2O = ADP + phosphate + H(+)</text>
        <dbReference type="Rhea" id="RHEA:13065"/>
        <dbReference type="ChEBI" id="CHEBI:15377"/>
        <dbReference type="ChEBI" id="CHEBI:15378"/>
        <dbReference type="ChEBI" id="CHEBI:30616"/>
        <dbReference type="ChEBI" id="CHEBI:43474"/>
        <dbReference type="ChEBI" id="CHEBI:456216"/>
        <dbReference type="EC" id="3.6.4.13"/>
    </reaction>
</comment>
<dbReference type="PANTHER" id="PTHR47963">
    <property type="entry name" value="DEAD-BOX ATP-DEPENDENT RNA HELICASE 47, MITOCHONDRIAL"/>
    <property type="match status" value="1"/>
</dbReference>
<organism evidence="14 15">
    <name type="scientific">Aphanothece cf. minutissima CCALA 015</name>
    <dbReference type="NCBI Taxonomy" id="2107695"/>
    <lineage>
        <taxon>Bacteria</taxon>
        <taxon>Bacillati</taxon>
        <taxon>Cyanobacteriota</taxon>
        <taxon>Cyanophyceae</taxon>
        <taxon>Oscillatoriophycideae</taxon>
        <taxon>Chroococcales</taxon>
        <taxon>Aphanothecaceae</taxon>
        <taxon>Aphanothece</taxon>
    </lineage>
</organism>
<dbReference type="InterPro" id="IPR057325">
    <property type="entry name" value="DeaD_dimer"/>
</dbReference>
<keyword evidence="3 8" id="KW-0378">Hydrolase</keyword>
<dbReference type="InterPro" id="IPR005580">
    <property type="entry name" value="DbpA/CsdA_RNA-bd_dom"/>
</dbReference>
<keyword evidence="7 8" id="KW-0346">Stress response</keyword>
<reference evidence="14 15" key="2">
    <citation type="submission" date="2018-03" db="EMBL/GenBank/DDBJ databases">
        <title>The ancient ancestry and fast evolution of plastids.</title>
        <authorList>
            <person name="Moore K.R."/>
            <person name="Magnabosco C."/>
            <person name="Momper L."/>
            <person name="Gold D.A."/>
            <person name="Bosak T."/>
            <person name="Fournier G.P."/>
        </authorList>
    </citation>
    <scope>NUCLEOTIDE SEQUENCE [LARGE SCALE GENOMIC DNA]</scope>
    <source>
        <strain evidence="14 15">CCALA 015</strain>
    </source>
</reference>
<dbReference type="EMBL" id="PVWP01000010">
    <property type="protein sequence ID" value="PSB36320.1"/>
    <property type="molecule type" value="Genomic_DNA"/>
</dbReference>
<comment type="subcellular location">
    <subcellularLocation>
        <location evidence="8">Cytoplasm</location>
    </subcellularLocation>
</comment>
<evidence type="ECO:0000256" key="7">
    <source>
        <dbReference type="ARBA" id="ARBA00023016"/>
    </source>
</evidence>
<evidence type="ECO:0000256" key="9">
    <source>
        <dbReference type="PROSITE-ProRule" id="PRU00552"/>
    </source>
</evidence>
<reference evidence="14 15" key="1">
    <citation type="submission" date="2018-02" db="EMBL/GenBank/DDBJ databases">
        <authorList>
            <person name="Moore K."/>
            <person name="Momper L."/>
        </authorList>
    </citation>
    <scope>NUCLEOTIDE SEQUENCE [LARGE SCALE GENOMIC DNA]</scope>
    <source>
        <strain evidence="14 15">CCALA 015</strain>
    </source>
</reference>
<sequence>MTQIIDGSTLTGAADSQAALAQPCEAETASSPVSLGNATALDVPEAPDSATAQVVIPSDDAVTEAPATETPATEPTATETAAPETAAPISAFAAFGLRQELLDGLAAIGFEEPSPIQKAAIPELMLGRDLVGQAQTGTGKTAAFGLPLLERLDPGQRTPQVLVLTPTRELAMQVAEAFNSYAACMKAVKVLPVYGGADFRDQIQQLRRGVQIVVGTPGRVMDHMRQGTLDLSGLRSLVLDEADEMLRMGFIDDVKWVLEQLPAERQVVLFSATMPPEIRRISQNHLKNPAEVTIRQKAADGRRIRQRHLVVNGPQKLEALERVLEAEGSEGVIIFARTKAITLTVAESLEQHGYDVAVLNGDVPQTQRERTIERLRDGRVNVLVATDVAARGLDVDRIGLVINYDIPFDGEAYVHRIGRTGRAGRSGEAILFLTPRERRFLGGLERAVNQPIEAMEVPGNASINQHRLDRLRQKLTTALQQPACNPEERALLGEILQRVAQEQACTPEQLALAALELGLGGKPLLLQGEERWGQGRAGAPTRERDRDRGERDRGGERRPFSDRHQERGEDGPEDNMERFRIEVGWRDRVKPGNIVGAIANESGLAGRSIGKIRIFDAHSTVDLPKGMPDDVFADLRRLRVMNKELQISRLGS</sequence>
<evidence type="ECO:0000256" key="10">
    <source>
        <dbReference type="SAM" id="MobiDB-lite"/>
    </source>
</evidence>
<evidence type="ECO:0000259" key="12">
    <source>
        <dbReference type="PROSITE" id="PS51194"/>
    </source>
</evidence>
<dbReference type="PROSITE" id="PS51195">
    <property type="entry name" value="Q_MOTIF"/>
    <property type="match status" value="1"/>
</dbReference>
<gene>
    <name evidence="8" type="primary">deaD</name>
    <name evidence="8" type="synonym">csdA</name>
    <name evidence="14" type="ORF">C7B81_13765</name>
</gene>
<evidence type="ECO:0000256" key="6">
    <source>
        <dbReference type="ARBA" id="ARBA00022884"/>
    </source>
</evidence>
<dbReference type="GO" id="GO:0004386">
    <property type="term" value="F:helicase activity"/>
    <property type="evidence" value="ECO:0007669"/>
    <property type="project" value="UniProtKB-KW"/>
</dbReference>
<dbReference type="PROSITE" id="PS51192">
    <property type="entry name" value="HELICASE_ATP_BIND_1"/>
    <property type="match status" value="1"/>
</dbReference>
<dbReference type="PROSITE" id="PS00039">
    <property type="entry name" value="DEAD_ATP_HELICASE"/>
    <property type="match status" value="1"/>
</dbReference>
<dbReference type="InterPro" id="IPR014001">
    <property type="entry name" value="Helicase_ATP-bd"/>
</dbReference>
<keyword evidence="15" id="KW-1185">Reference proteome</keyword>
<dbReference type="InterPro" id="IPR000629">
    <property type="entry name" value="RNA-helicase_DEAD-box_CS"/>
</dbReference>
<dbReference type="InterPro" id="IPR027417">
    <property type="entry name" value="P-loop_NTPase"/>
</dbReference>
<dbReference type="PANTHER" id="PTHR47963:SF8">
    <property type="entry name" value="ATP-DEPENDENT RNA HELICASE DEAD"/>
    <property type="match status" value="1"/>
</dbReference>
<feature type="domain" description="Helicase C-terminal" evidence="12">
    <location>
        <begin position="316"/>
        <end position="463"/>
    </location>
</feature>
<evidence type="ECO:0000256" key="8">
    <source>
        <dbReference type="HAMAP-Rule" id="MF_00964"/>
    </source>
</evidence>
<evidence type="ECO:0000256" key="2">
    <source>
        <dbReference type="ARBA" id="ARBA00022741"/>
    </source>
</evidence>
<evidence type="ECO:0000256" key="5">
    <source>
        <dbReference type="ARBA" id="ARBA00022840"/>
    </source>
</evidence>
<protein>
    <recommendedName>
        <fullName evidence="8">ATP-dependent RNA helicase DeaD</fullName>
        <ecNumber evidence="8">3.6.4.13</ecNumber>
    </recommendedName>
    <alternativeName>
        <fullName evidence="8">Cold-shock DEAD box protein A</fullName>
    </alternativeName>
</protein>
<feature type="compositionally biased region" description="Basic and acidic residues" evidence="10">
    <location>
        <begin position="541"/>
        <end position="575"/>
    </location>
</feature>
<evidence type="ECO:0000259" key="13">
    <source>
        <dbReference type="PROSITE" id="PS51195"/>
    </source>
</evidence>
<dbReference type="InterPro" id="IPR034415">
    <property type="entry name" value="CsdA_RRM"/>
</dbReference>
<name>A0ABX5F4M5_9CHRO</name>
<dbReference type="Gene3D" id="3.40.50.300">
    <property type="entry name" value="P-loop containing nucleotide triphosphate hydrolases"/>
    <property type="match status" value="2"/>
</dbReference>
<feature type="region of interest" description="Disordered" evidence="10">
    <location>
        <begin position="62"/>
        <end position="84"/>
    </location>
</feature>
<feature type="region of interest" description="Disordered" evidence="10">
    <location>
        <begin position="529"/>
        <end position="575"/>
    </location>
</feature>
<dbReference type="EC" id="3.6.4.13" evidence="8"/>
<dbReference type="InterPro" id="IPR050547">
    <property type="entry name" value="DEAD_box_RNA_helicases"/>
</dbReference>
<comment type="caution">
    <text evidence="14">The sequence shown here is derived from an EMBL/GenBank/DDBJ whole genome shotgun (WGS) entry which is preliminary data.</text>
</comment>
<dbReference type="HAMAP" id="MF_00964">
    <property type="entry name" value="DEAD_helicase_DeaD"/>
    <property type="match status" value="1"/>
</dbReference>
<dbReference type="Gene3D" id="3.30.70.330">
    <property type="match status" value="1"/>
</dbReference>
<evidence type="ECO:0000313" key="14">
    <source>
        <dbReference type="EMBL" id="PSB36320.1"/>
    </source>
</evidence>
<dbReference type="InterPro" id="IPR001650">
    <property type="entry name" value="Helicase_C-like"/>
</dbReference>
<accession>A0ABX5F4M5</accession>
<evidence type="ECO:0000256" key="1">
    <source>
        <dbReference type="ARBA" id="ARBA00022490"/>
    </source>
</evidence>
<dbReference type="Proteomes" id="UP000238218">
    <property type="component" value="Unassembled WGS sequence"/>
</dbReference>
<dbReference type="PROSITE" id="PS51194">
    <property type="entry name" value="HELICASE_CTER"/>
    <property type="match status" value="1"/>
</dbReference>
<feature type="domain" description="DEAD-box RNA helicase Q" evidence="13">
    <location>
        <begin position="90"/>
        <end position="118"/>
    </location>
</feature>
<dbReference type="SMART" id="SM00487">
    <property type="entry name" value="DEXDc"/>
    <property type="match status" value="1"/>
</dbReference>
<dbReference type="CDD" id="cd12499">
    <property type="entry name" value="RRM_EcCsdA_like"/>
    <property type="match status" value="1"/>
</dbReference>
<feature type="domain" description="Helicase ATP-binding" evidence="11">
    <location>
        <begin position="121"/>
        <end position="292"/>
    </location>
</feature>
<feature type="compositionally biased region" description="Low complexity" evidence="10">
    <location>
        <begin position="63"/>
        <end position="84"/>
    </location>
</feature>
<dbReference type="InterPro" id="IPR011545">
    <property type="entry name" value="DEAD/DEAH_box_helicase_dom"/>
</dbReference>
<dbReference type="Pfam" id="PF00271">
    <property type="entry name" value="Helicase_C"/>
    <property type="match status" value="1"/>
</dbReference>
<comment type="function">
    <text evidence="8">DEAD-box RNA helicase involved in various cellular processes at low temperature, including ribosome biogenesis, mRNA degradation and translation initiation.</text>
</comment>
<dbReference type="InterPro" id="IPR044742">
    <property type="entry name" value="DEAD/DEAH_RhlB"/>
</dbReference>
<evidence type="ECO:0000313" key="15">
    <source>
        <dbReference type="Proteomes" id="UP000238218"/>
    </source>
</evidence>
<evidence type="ECO:0000259" key="11">
    <source>
        <dbReference type="PROSITE" id="PS51192"/>
    </source>
</evidence>
<keyword evidence="5 8" id="KW-0067">ATP-binding</keyword>
<keyword evidence="1 8" id="KW-0963">Cytoplasm</keyword>
<dbReference type="SMART" id="SM00490">
    <property type="entry name" value="HELICc"/>
    <property type="match status" value="1"/>
</dbReference>
<keyword evidence="4 8" id="KW-0347">Helicase</keyword>